<comment type="similarity">
    <text evidence="3">Belongs to the methyl-accepting chemotaxis (MCP) protein family.</text>
</comment>
<evidence type="ECO:0000256" key="3">
    <source>
        <dbReference type="ARBA" id="ARBA00029447"/>
    </source>
</evidence>
<dbReference type="OrthoDB" id="2489132at2"/>
<dbReference type="GO" id="GO:0006935">
    <property type="term" value="P:chemotaxis"/>
    <property type="evidence" value="ECO:0007669"/>
    <property type="project" value="InterPro"/>
</dbReference>
<dbReference type="FunFam" id="1.10.287.950:FF:000001">
    <property type="entry name" value="Methyl-accepting chemotaxis sensory transducer"/>
    <property type="match status" value="1"/>
</dbReference>
<keyword evidence="9" id="KW-1185">Reference proteome</keyword>
<dbReference type="EMBL" id="QPID01000011">
    <property type="protein sequence ID" value="RCU45301.1"/>
    <property type="molecule type" value="Genomic_DNA"/>
</dbReference>
<dbReference type="CDD" id="cd11386">
    <property type="entry name" value="MCP_signal"/>
    <property type="match status" value="1"/>
</dbReference>
<evidence type="ECO:0000256" key="6">
    <source>
        <dbReference type="SAM" id="Phobius"/>
    </source>
</evidence>
<dbReference type="SUPFAM" id="SSF58104">
    <property type="entry name" value="Methyl-accepting chemotaxis protein (MCP) signaling domain"/>
    <property type="match status" value="1"/>
</dbReference>
<dbReference type="Pfam" id="PF00015">
    <property type="entry name" value="MCPsignal"/>
    <property type="match status" value="1"/>
</dbReference>
<dbReference type="GO" id="GO:0004888">
    <property type="term" value="F:transmembrane signaling receptor activity"/>
    <property type="evidence" value="ECO:0007669"/>
    <property type="project" value="InterPro"/>
</dbReference>
<dbReference type="PRINTS" id="PR00260">
    <property type="entry name" value="CHEMTRNSDUCR"/>
</dbReference>
<organism evidence="8 9">
    <name type="scientific">Corallincola holothuriorum</name>
    <dbReference type="NCBI Taxonomy" id="2282215"/>
    <lineage>
        <taxon>Bacteria</taxon>
        <taxon>Pseudomonadati</taxon>
        <taxon>Pseudomonadota</taxon>
        <taxon>Gammaproteobacteria</taxon>
        <taxon>Alteromonadales</taxon>
        <taxon>Psychromonadaceae</taxon>
        <taxon>Corallincola</taxon>
    </lineage>
</organism>
<keyword evidence="2 4" id="KW-0807">Transducer</keyword>
<protein>
    <submittedName>
        <fullName evidence="8">Methyl-accepting chemotaxis protein</fullName>
    </submittedName>
</protein>
<feature type="domain" description="Methyl-accepting transducer" evidence="7">
    <location>
        <begin position="263"/>
        <end position="499"/>
    </location>
</feature>
<dbReference type="SMART" id="SM00283">
    <property type="entry name" value="MA"/>
    <property type="match status" value="1"/>
</dbReference>
<feature type="compositionally biased region" description="Low complexity" evidence="5">
    <location>
        <begin position="318"/>
        <end position="329"/>
    </location>
</feature>
<dbReference type="Gene3D" id="1.10.287.950">
    <property type="entry name" value="Methyl-accepting chemotaxis protein"/>
    <property type="match status" value="1"/>
</dbReference>
<sequence>MKNFSIASKIYLTISAVGVVLLIITLAFSYHHESDLVAELAEQQVLATSDAYFESINTLMLAGAMDKRHILKDKMITQPNIRELRLMRGVSVSQLYGIGIPDQQPQDELDQAALAGSNVNLRHVLNDELVQTLITPIVMKKNHDGINCLSCHVTSKEGDIAGAVRISYSLEQAHNKIVQAMWHQGGLLTLVFIAGSLMLILVFRSFVAKPLASLSQRLRSACSNADLSENFATDKTDEVGELSNAIDTLVTHFKSNLHQLIANSHRLNETAAQVASLAESTETSVIELKTGTDSVATSMTQMEASAREVKQNAEYTAERSASASQQARSGSEDASRVTQDIHALVTSVDKASNSLSELDARSQKVATVVDVISAIAEQTNLLALNAAIEAARAGEQGRGFAVVADEVRSLANRTHESTVEIKQIIDELRQQSQVAVSTMHSANDAAERSANAVDQLATLLETISGHSQEITDLNAQMATASHEQSTAVEETNRHISAIREIAETSAQQVHEDEEISEKMLALAQQMEQSVNKYKI</sequence>
<comment type="caution">
    <text evidence="8">The sequence shown here is derived from an EMBL/GenBank/DDBJ whole genome shotgun (WGS) entry which is preliminary data.</text>
</comment>
<evidence type="ECO:0000256" key="2">
    <source>
        <dbReference type="ARBA" id="ARBA00023224"/>
    </source>
</evidence>
<dbReference type="PROSITE" id="PS50111">
    <property type="entry name" value="CHEMOTAXIS_TRANSDUC_2"/>
    <property type="match status" value="1"/>
</dbReference>
<evidence type="ECO:0000256" key="4">
    <source>
        <dbReference type="PROSITE-ProRule" id="PRU00284"/>
    </source>
</evidence>
<dbReference type="InterPro" id="IPR004089">
    <property type="entry name" value="MCPsignal_dom"/>
</dbReference>
<reference evidence="8 9" key="1">
    <citation type="submission" date="2018-07" db="EMBL/GenBank/DDBJ databases">
        <title>Corallincola holothuriorum sp. nov., a new facultative anaerobe isolated from sea cucumber Apostichopus japonicus.</title>
        <authorList>
            <person name="Xia H."/>
        </authorList>
    </citation>
    <scope>NUCLEOTIDE SEQUENCE [LARGE SCALE GENOMIC DNA]</scope>
    <source>
        <strain evidence="8 9">C4</strain>
    </source>
</reference>
<dbReference type="RefSeq" id="WP_114339524.1">
    <property type="nucleotide sequence ID" value="NZ_QPID01000011.1"/>
</dbReference>
<gene>
    <name evidence="8" type="ORF">DU002_16440</name>
</gene>
<evidence type="ECO:0000256" key="5">
    <source>
        <dbReference type="SAM" id="MobiDB-lite"/>
    </source>
</evidence>
<dbReference type="InterPro" id="IPR004090">
    <property type="entry name" value="Chemotax_Me-accpt_rcpt"/>
</dbReference>
<feature type="transmembrane region" description="Helical" evidence="6">
    <location>
        <begin position="12"/>
        <end position="30"/>
    </location>
</feature>
<feature type="region of interest" description="Disordered" evidence="5">
    <location>
        <begin position="309"/>
        <end position="336"/>
    </location>
</feature>
<keyword evidence="6" id="KW-0812">Transmembrane</keyword>
<comment type="subcellular location">
    <subcellularLocation>
        <location evidence="1">Membrane</location>
    </subcellularLocation>
</comment>
<keyword evidence="6" id="KW-0472">Membrane</keyword>
<dbReference type="Proteomes" id="UP000252558">
    <property type="component" value="Unassembled WGS sequence"/>
</dbReference>
<evidence type="ECO:0000313" key="8">
    <source>
        <dbReference type="EMBL" id="RCU45301.1"/>
    </source>
</evidence>
<dbReference type="AlphaFoldDB" id="A0A368N6U6"/>
<accession>A0A368N6U6</accession>
<dbReference type="GO" id="GO:0007165">
    <property type="term" value="P:signal transduction"/>
    <property type="evidence" value="ECO:0007669"/>
    <property type="project" value="UniProtKB-KW"/>
</dbReference>
<dbReference type="GO" id="GO:0016020">
    <property type="term" value="C:membrane"/>
    <property type="evidence" value="ECO:0007669"/>
    <property type="project" value="UniProtKB-SubCell"/>
</dbReference>
<proteinExistence type="inferred from homology"/>
<evidence type="ECO:0000259" key="7">
    <source>
        <dbReference type="PROSITE" id="PS50111"/>
    </source>
</evidence>
<evidence type="ECO:0000313" key="9">
    <source>
        <dbReference type="Proteomes" id="UP000252558"/>
    </source>
</evidence>
<name>A0A368N6U6_9GAMM</name>
<dbReference type="Gene3D" id="3.30.450.290">
    <property type="match status" value="1"/>
</dbReference>
<feature type="transmembrane region" description="Helical" evidence="6">
    <location>
        <begin position="187"/>
        <end position="207"/>
    </location>
</feature>
<evidence type="ECO:0000256" key="1">
    <source>
        <dbReference type="ARBA" id="ARBA00004370"/>
    </source>
</evidence>
<keyword evidence="6" id="KW-1133">Transmembrane helix</keyword>
<dbReference type="PANTHER" id="PTHR32089:SF74">
    <property type="entry name" value="METHYL-ACCEPTING CHEMOTAXIS PROTEIN AER"/>
    <property type="match status" value="1"/>
</dbReference>
<dbReference type="PANTHER" id="PTHR32089">
    <property type="entry name" value="METHYL-ACCEPTING CHEMOTAXIS PROTEIN MCPB"/>
    <property type="match status" value="1"/>
</dbReference>